<evidence type="ECO:0000256" key="1">
    <source>
        <dbReference type="SAM" id="MobiDB-lite"/>
    </source>
</evidence>
<dbReference type="PANTHER" id="PTHR38566:SF1">
    <property type="entry name" value="CHROMOSOME UNDETERMINED SCAFFOLD_18, WHOLE GENOME SHOTGUN SEQUENCE"/>
    <property type="match status" value="1"/>
</dbReference>
<reference evidence="2" key="2">
    <citation type="submission" date="2013-10" db="EMBL/GenBank/DDBJ databases">
        <authorList>
            <person name="Aslett M."/>
        </authorList>
    </citation>
    <scope>NUCLEOTIDE SEQUENCE [LARGE SCALE GENOMIC DNA]</scope>
    <source>
        <strain evidence="2">Houghton</strain>
    </source>
</reference>
<feature type="region of interest" description="Disordered" evidence="1">
    <location>
        <begin position="306"/>
        <end position="346"/>
    </location>
</feature>
<feature type="compositionally biased region" description="Low complexity" evidence="1">
    <location>
        <begin position="505"/>
        <end position="527"/>
    </location>
</feature>
<feature type="compositionally biased region" description="Basic and acidic residues" evidence="1">
    <location>
        <begin position="2246"/>
        <end position="2256"/>
    </location>
</feature>
<name>U6LZT0_9EIME</name>
<feature type="region of interest" description="Disordered" evidence="1">
    <location>
        <begin position="496"/>
        <end position="527"/>
    </location>
</feature>
<feature type="region of interest" description="Disordered" evidence="1">
    <location>
        <begin position="1367"/>
        <end position="1396"/>
    </location>
</feature>
<feature type="compositionally biased region" description="Basic and acidic residues" evidence="1">
    <location>
        <begin position="45"/>
        <end position="54"/>
    </location>
</feature>
<feature type="compositionally biased region" description="Low complexity" evidence="1">
    <location>
        <begin position="327"/>
        <end position="339"/>
    </location>
</feature>
<dbReference type="EMBL" id="HG713656">
    <property type="protein sequence ID" value="CDJ54084.1"/>
    <property type="molecule type" value="Genomic_DNA"/>
</dbReference>
<dbReference type="VEuPathDB" id="ToxoDB:EBH_0020710"/>
<feature type="region of interest" description="Disordered" evidence="1">
    <location>
        <begin position="2233"/>
        <end position="2257"/>
    </location>
</feature>
<protein>
    <submittedName>
        <fullName evidence="2">Uncharacterized protein</fullName>
    </submittedName>
</protein>
<dbReference type="OrthoDB" id="346644at2759"/>
<gene>
    <name evidence="2" type="ORF">EBH_0020710</name>
</gene>
<reference evidence="2" key="1">
    <citation type="submission" date="2013-10" db="EMBL/GenBank/DDBJ databases">
        <title>Genomic analysis of the causative agents of coccidiosis in chickens.</title>
        <authorList>
            <person name="Reid A.J."/>
            <person name="Blake D."/>
            <person name="Billington K."/>
            <person name="Browne H."/>
            <person name="Dunn M."/>
            <person name="Hung S."/>
            <person name="Kawahara F."/>
            <person name="Miranda-Saavedra D."/>
            <person name="Mourier T."/>
            <person name="Nagra H."/>
            <person name="Otto T.D."/>
            <person name="Rawlings N."/>
            <person name="Sanchez A."/>
            <person name="Sanders M."/>
            <person name="Subramaniam C."/>
            <person name="Tay Y."/>
            <person name="Dear P."/>
            <person name="Doerig C."/>
            <person name="Gruber A."/>
            <person name="Parkinson J."/>
            <person name="Shirley M."/>
            <person name="Wan K.L."/>
            <person name="Berriman M."/>
            <person name="Tomley F."/>
            <person name="Pain A."/>
        </authorList>
    </citation>
    <scope>NUCLEOTIDE SEQUENCE [LARGE SCALE GENOMIC DNA]</scope>
    <source>
        <strain evidence="2">Houghton</strain>
    </source>
</reference>
<accession>U6LZT0</accession>
<evidence type="ECO:0000313" key="3">
    <source>
        <dbReference type="Proteomes" id="UP000030750"/>
    </source>
</evidence>
<proteinExistence type="predicted"/>
<feature type="region of interest" description="Disordered" evidence="1">
    <location>
        <begin position="605"/>
        <end position="626"/>
    </location>
</feature>
<dbReference type="Proteomes" id="UP000030750">
    <property type="component" value="Unassembled WGS sequence"/>
</dbReference>
<sequence>MEKQTGRAALGGGQSGRNVIQEETESENKDEETTGTGCLGAASAEKSERPKESHPGSLHSGWAGTASVEAELLVETLKKQMHHEQQQKAAEASRAAAAEALPLAKKKLGECKGLTPLTLRIVRHPVNNVTLVPVAASAAATPEATAVADTAECGLSSPTTGRTQIDEIPGVVGRCGSMKDSNSSCNNKDYSSTRNMGVELLDVSLKETHLEERVLCACPELRPLLRRGLTLLEFTGTPRKQEQQCQTAQHQYKEDLEGRGTYLLVRRGLPKFFDMDWESLACFFLQASLQQQWQLKEKQWQQKQEKKQCTVKPNLQMQPPEADMEGQQRQQQQQPQGGQEVTQRVRCPVQQQQKQRILGKKKKKHKQAQELVMYRSLRVAKDKCEDTLLSAHQLSQRLLQCFAAPGENDNAASGSSSESYRGSESSEAGLVEVWALQKLNGDSGQISFCSQLKAWVCCSKNVCLFLPAAAATSSRLAMPGADAAPAAAAKMGADHLWRDGEPMPQGTSQLQEQSSSEQQQQQQTQRQAVKLLRQLGADRVVSEPFTFEAPADVRREHYALRVAAAWQQQLQQLTQTQVDEVKKLLQSHTLVGELIECAEKQHIVPAPKRQQHQQQQGQQQEERAGGRPGRLAFFALVPHKLESAGTAFCEPPCLSPGVALPLLQSLGLETVEVAARLQASSPVELLLHLLQLEYQRDGSSAGDTEGFVLYFCKRSKGGGSSSSSSSGSSPCDGGSTVVALAKAKTSLYQVRRKLRESLKCLISGFPFWAATAAAAAAAEAASSRRPAGENGLGTHDISSTVLETFAAATQAASAAAAVGRGDRNLPAGASADAELASGAAAVEAALRVQVSAIVGMYWCSVLETQLSRFDHRLKSIVHAGPSIALINDVLRLRYQGAAKEFPLDELQRRRLNFDSLVREESVNFRRAVAFSCSLAAALLLALRCLPDPQRVPLLWHEKQGERNLKVEQQQQHTDGACSDSGVQLQKDLQVMSVFQDLVHGPVRHKAKAPEGCLFRFLVGYVNFRFLDFIADSREFATATGAPRNWIAPPRELLTQLQRANSDGGQPVNLVRVADLKDAGATVLEQLQGNSSAPLKCTRGKQGEHVQGGSLQLEQQLLTVCLVVPPLLLTANQYSTLRKICFDLGCVLRLRHGACFCDCCCCYCLHGSSSTCRCGVCAKVARAAATDSCSGASLVVLWGADKHGVRISLNRLHQLLQQRQAQKQQPEKQEQWDYIALVGQSGAIKELRNYASKEGVLNDSSPEENRSFVADAVVGEAILKAENRTVAEGILALASRRCTRDVLEFANDSWETTQDLQAFLKGATRTSGRLPRLLCFPASVLDTEGDVQRAYRLFSVAVKAVVNTASNGFRSPAKDKPKAHPGPVHQATSPHGPQRVGADLGGGCFEEVNKFMRSTKLSSGPTPFASVVALLPVSLPGSGKTSVFLEALRPALRQEFMSSNTACVGGVTGSVKTVATTKAAAAAVSATMTVAAAATGSATATVTSTTATAAPAAPTVAGRPQEAVAATPAPLESVFDCVCYLSSDEFTGEALRSLGHNAPTGSLHSLCLQEASRVGPAAAARLNWPSCNRGTSSLPLDEKARNAAIAEGRESMRKALRNFFTQLEDTLVSRFAEEKEKQRALKKDGPSTAGPYRPLRVLVVLDRNHPPNAVDSRFSEVDDLLGALQSATLKRCGMVVNVATAAVLLPPDATPDGSSTLLRWPGGCLRGPRITWNYPWSIEAVLCCMYRVLCRGDHATLAGSRRARFAPLEELPGAASDADIAQDVKALHICLSFLSCFKGHSNIHDLLRKHPKVTHVLHLQTLLPVQRQQYQQEQLQNQRQLLLRALSSLKPFRDPSTNQSVLMALADSLRQFPPDCPVPGDHQANQCAGVSRSASELLQLVDSLFLSMEEPLLQRCGQLLQHQPQPPQVEQLQECQQQLYHNTLALCGRLQQPQGDIDQVTPEESHTRQFEAVGDPTSNITLQVPAYFAVSLEGEQEALHSLTQQLLAAAQSAGGLRVPSVVDICKALKRVDSPHVTTFFLGGGRLQTNRGEIEAANEWLDEQPVRLYCLSRGEFSSEGADAYASFSPRILCLHVLLASRRQTGLYFKFQVSHLILTDIGLACAALIPVSPILPLAEARTPEHPGDGPASLGLATTVHEVDAAVGKCGPACAVCGPHNVYKPPMGFHPLYMAAYHYPHVTLGLSGDATAVMSNDTIAAADKAILQGIHEKTLKADTPRPFRTGGPRNEVRVPEDDGKGAVTKDAYGSLDCYPVGDGDDPQELIVFSGVPIGGKRACLWVWSVPREVREELEGPVQAF</sequence>
<keyword evidence="3" id="KW-1185">Reference proteome</keyword>
<evidence type="ECO:0000313" key="2">
    <source>
        <dbReference type="EMBL" id="CDJ54084.1"/>
    </source>
</evidence>
<feature type="region of interest" description="Disordered" evidence="1">
    <location>
        <begin position="1"/>
        <end position="63"/>
    </location>
</feature>
<organism evidence="2 3">
    <name type="scientific">Eimeria brunetti</name>
    <dbReference type="NCBI Taxonomy" id="51314"/>
    <lineage>
        <taxon>Eukaryota</taxon>
        <taxon>Sar</taxon>
        <taxon>Alveolata</taxon>
        <taxon>Apicomplexa</taxon>
        <taxon>Conoidasida</taxon>
        <taxon>Coccidia</taxon>
        <taxon>Eucoccidiorida</taxon>
        <taxon>Eimeriorina</taxon>
        <taxon>Eimeriidae</taxon>
        <taxon>Eimeria</taxon>
    </lineage>
</organism>
<dbReference type="PANTHER" id="PTHR38566">
    <property type="entry name" value="RNA_LIG_T4_1 DOMAIN-CONTAINING PROTEIN"/>
    <property type="match status" value="1"/>
</dbReference>